<feature type="transmembrane region" description="Helical" evidence="1">
    <location>
        <begin position="12"/>
        <end position="40"/>
    </location>
</feature>
<gene>
    <name evidence="2" type="ORF">EHI47_39175</name>
</gene>
<feature type="non-terminal residue" evidence="2">
    <location>
        <position position="84"/>
    </location>
</feature>
<name>A0A444HH43_RHILE</name>
<proteinExistence type="predicted"/>
<dbReference type="EMBL" id="SBHX01000178">
    <property type="protein sequence ID" value="RWX20621.1"/>
    <property type="molecule type" value="Genomic_DNA"/>
</dbReference>
<keyword evidence="1" id="KW-0472">Membrane</keyword>
<keyword evidence="1" id="KW-1133">Transmembrane helix</keyword>
<dbReference type="Proteomes" id="UP000283817">
    <property type="component" value="Unassembled WGS sequence"/>
</dbReference>
<dbReference type="AlphaFoldDB" id="A0A444HH43"/>
<reference evidence="2 3" key="1">
    <citation type="submission" date="2019-01" db="EMBL/GenBank/DDBJ databases">
        <title>RHIZO-ID as a novel technology for direct rhizobia identification.</title>
        <authorList>
            <person name="De Meyer S.E."/>
        </authorList>
    </citation>
    <scope>NUCLEOTIDE SEQUENCE [LARGE SCALE GENOMIC DNA]</scope>
    <source>
        <strain evidence="2 3">WSM448</strain>
    </source>
</reference>
<protein>
    <submittedName>
        <fullName evidence="2">Conjugal transfer protein TraB</fullName>
    </submittedName>
</protein>
<evidence type="ECO:0000313" key="2">
    <source>
        <dbReference type="EMBL" id="RWX20621.1"/>
    </source>
</evidence>
<keyword evidence="1" id="KW-0812">Transmembrane</keyword>
<evidence type="ECO:0000313" key="3">
    <source>
        <dbReference type="Proteomes" id="UP000283817"/>
    </source>
</evidence>
<evidence type="ECO:0000256" key="1">
    <source>
        <dbReference type="SAM" id="Phobius"/>
    </source>
</evidence>
<sequence length="84" mass="9083">MCRDNFRPTLLVFASTVIGVVGWSGHVLLLPVALGFPVLWSISQTRSVAALVSSGYFLAASRGLPQGVATFYSSDLWQGLLLWL</sequence>
<comment type="caution">
    <text evidence="2">The sequence shown here is derived from an EMBL/GenBank/DDBJ whole genome shotgun (WGS) entry which is preliminary data.</text>
</comment>
<organism evidence="2 3">
    <name type="scientific">Rhizobium leguminosarum</name>
    <dbReference type="NCBI Taxonomy" id="384"/>
    <lineage>
        <taxon>Bacteria</taxon>
        <taxon>Pseudomonadati</taxon>
        <taxon>Pseudomonadota</taxon>
        <taxon>Alphaproteobacteria</taxon>
        <taxon>Hyphomicrobiales</taxon>
        <taxon>Rhizobiaceae</taxon>
        <taxon>Rhizobium/Agrobacterium group</taxon>
        <taxon>Rhizobium</taxon>
    </lineage>
</organism>
<accession>A0A444HH43</accession>